<protein>
    <recommendedName>
        <fullName evidence="4">Major capsid protein</fullName>
    </recommendedName>
</protein>
<evidence type="ECO:0008006" key="4">
    <source>
        <dbReference type="Google" id="ProtNLM"/>
    </source>
</evidence>
<name>A0A242K930_9ENTE</name>
<organism evidence="1">
    <name type="scientific">Candidatus Enterococcus clewellii</name>
    <dbReference type="NCBI Taxonomy" id="1834193"/>
    <lineage>
        <taxon>Bacteria</taxon>
        <taxon>Bacillati</taxon>
        <taxon>Bacillota</taxon>
        <taxon>Bacilli</taxon>
        <taxon>Lactobacillales</taxon>
        <taxon>Enterococcaceae</taxon>
        <taxon>Enterococcus</taxon>
    </lineage>
</organism>
<dbReference type="AlphaFoldDB" id="A0A242K930"/>
<dbReference type="EMBL" id="NGMM01000002">
    <property type="protein sequence ID" value="OTP17579.1"/>
    <property type="molecule type" value="Genomic_DNA"/>
</dbReference>
<sequence length="327" mass="35584">MPYQILGNNELTQKEDGSYGFELDGQTNYNSRAMTLGRILTPESGNGSNNNGLIPLKGRGDIEAYSVLSNQYIPLTKYDEINGVLDLHGYATREYTDGLSYKLSSGLVLSSAAHYRSAINKKFDYQAIFGIDEDPVYNLQGTIREPNSVFAKAKKNAAAGFGSQLKAILDAVDIISDAGGQPTVMLQSLSMFELNEFTALIPGEVWTHATSDALFVKMPGMRELARLTGFTQTGDTQPWIVFDRSRLFVGKVGDVSLEISNSAYDPHEGFTGNTGTGAYNSPASSTGVSYWTNDKIGARAIAYLDYKFIDESGELAYTNLSDFTPAP</sequence>
<dbReference type="RefSeq" id="WP_086348777.1">
    <property type="nucleotide sequence ID" value="NZ_CP147247.1"/>
</dbReference>
<evidence type="ECO:0000313" key="1">
    <source>
        <dbReference type="EMBL" id="OTP17579.1"/>
    </source>
</evidence>
<keyword evidence="3" id="KW-1185">Reference proteome</keyword>
<reference evidence="1" key="1">
    <citation type="submission" date="2017-05" db="EMBL/GenBank/DDBJ databases">
        <title>The Genome Sequence of Enterococcus sp. 9E7_DIV0242.</title>
        <authorList>
            <consortium name="The Broad Institute Genomics Platform"/>
            <consortium name="The Broad Institute Genomic Center for Infectious Diseases"/>
            <person name="Earl A."/>
            <person name="Manson A."/>
            <person name="Schwartman J."/>
            <person name="Gilmore M."/>
            <person name="Abouelleil A."/>
            <person name="Cao P."/>
            <person name="Chapman S."/>
            <person name="Cusick C."/>
            <person name="Shea T."/>
            <person name="Young S."/>
            <person name="Neafsey D."/>
            <person name="Nusbaum C."/>
            <person name="Birren B."/>
        </authorList>
    </citation>
    <scope>NUCLEOTIDE SEQUENCE [LARGE SCALE GENOMIC DNA]</scope>
    <source>
        <strain evidence="1">9E7_DIV0242</strain>
    </source>
</reference>
<reference evidence="2" key="3">
    <citation type="submission" date="2024-03" db="EMBL/GenBank/DDBJ databases">
        <title>The Genome Sequence of Enterococcus sp. DIV0242b.</title>
        <authorList>
            <consortium name="The Broad Institute Genomics Platform"/>
            <consortium name="The Broad Institute Microbial Omics Core"/>
            <consortium name="The Broad Institute Genomic Center for Infectious Diseases"/>
            <person name="Earl A."/>
            <person name="Manson A."/>
            <person name="Gilmore M."/>
            <person name="Schwartman J."/>
            <person name="Shea T."/>
            <person name="Abouelleil A."/>
            <person name="Cao P."/>
            <person name="Chapman S."/>
            <person name="Cusick C."/>
            <person name="Young S."/>
            <person name="Neafsey D."/>
            <person name="Nusbaum C."/>
            <person name="Birren B."/>
        </authorList>
    </citation>
    <scope>NUCLEOTIDE SEQUENCE</scope>
    <source>
        <strain evidence="2">9E7_DIV0242</strain>
    </source>
</reference>
<dbReference type="EMBL" id="CP147247">
    <property type="protein sequence ID" value="WYJ91186.1"/>
    <property type="molecule type" value="Genomic_DNA"/>
</dbReference>
<evidence type="ECO:0000313" key="2">
    <source>
        <dbReference type="EMBL" id="WYJ91186.1"/>
    </source>
</evidence>
<dbReference type="OrthoDB" id="9865460at2"/>
<reference evidence="2" key="2">
    <citation type="submission" date="2017-05" db="EMBL/GenBank/DDBJ databases">
        <authorList>
            <consortium name="The Broad Institute Genomics Platform"/>
            <consortium name="The Broad Institute Genomic Center for Infectious Diseases"/>
            <person name="Earl A."/>
            <person name="Manson A."/>
            <person name="Schwartman J."/>
            <person name="Gilmore M."/>
            <person name="Abouelleil A."/>
            <person name="Cao P."/>
            <person name="Chapman S."/>
            <person name="Cusick C."/>
            <person name="Shea T."/>
            <person name="Young S."/>
            <person name="Neafsey D."/>
            <person name="Nusbaum C."/>
            <person name="Birren B."/>
        </authorList>
    </citation>
    <scope>NUCLEOTIDE SEQUENCE</scope>
    <source>
        <strain evidence="2">9E7_DIV0242</strain>
    </source>
</reference>
<gene>
    <name evidence="1" type="ORF">A5888_001717</name>
    <name evidence="2" type="ORF">A5888_002954</name>
</gene>
<proteinExistence type="predicted"/>
<dbReference type="Proteomes" id="UP000195141">
    <property type="component" value="Chromosome"/>
</dbReference>
<accession>A0A242K930</accession>
<evidence type="ECO:0000313" key="3">
    <source>
        <dbReference type="Proteomes" id="UP000195141"/>
    </source>
</evidence>